<sequence>MADDAYAFAVPFHPSSVGRARSQLRDWLQPTGAASSLVEDAALVLSELVTNSLQHARPTDTNDVGIEIQFDHANLHVAVTDGGSDDIPRPLSTPLDAAGGRGLTIVGSVAEQWWWEAVDNGQTVHALLRPPTAP</sequence>
<proteinExistence type="predicted"/>
<accession>A0ABW3VUG5</accession>
<dbReference type="Gene3D" id="3.30.565.10">
    <property type="entry name" value="Histidine kinase-like ATPase, C-terminal domain"/>
    <property type="match status" value="1"/>
</dbReference>
<evidence type="ECO:0000259" key="2">
    <source>
        <dbReference type="Pfam" id="PF13581"/>
    </source>
</evidence>
<dbReference type="SUPFAM" id="SSF55874">
    <property type="entry name" value="ATPase domain of HSP90 chaperone/DNA topoisomerase II/histidine kinase"/>
    <property type="match status" value="1"/>
</dbReference>
<evidence type="ECO:0000313" key="3">
    <source>
        <dbReference type="EMBL" id="MFD1246726.1"/>
    </source>
</evidence>
<dbReference type="CDD" id="cd16936">
    <property type="entry name" value="HATPase_RsbW-like"/>
    <property type="match status" value="1"/>
</dbReference>
<evidence type="ECO:0000256" key="1">
    <source>
        <dbReference type="ARBA" id="ARBA00022527"/>
    </source>
</evidence>
<keyword evidence="1" id="KW-0418">Kinase</keyword>
<dbReference type="GO" id="GO:0005524">
    <property type="term" value="F:ATP binding"/>
    <property type="evidence" value="ECO:0007669"/>
    <property type="project" value="UniProtKB-KW"/>
</dbReference>
<keyword evidence="3" id="KW-0067">ATP-binding</keyword>
<dbReference type="InterPro" id="IPR036890">
    <property type="entry name" value="HATPase_C_sf"/>
</dbReference>
<keyword evidence="1" id="KW-0808">Transferase</keyword>
<dbReference type="InterPro" id="IPR050267">
    <property type="entry name" value="Anti-sigma-factor_SerPK"/>
</dbReference>
<gene>
    <name evidence="3" type="ORF">ACFQ3F_02890</name>
</gene>
<reference evidence="4" key="1">
    <citation type="journal article" date="2019" name="Int. J. Syst. Evol. Microbiol.">
        <title>The Global Catalogue of Microorganisms (GCM) 10K type strain sequencing project: providing services to taxonomists for standard genome sequencing and annotation.</title>
        <authorList>
            <consortium name="The Broad Institute Genomics Platform"/>
            <consortium name="The Broad Institute Genome Sequencing Center for Infectious Disease"/>
            <person name="Wu L."/>
            <person name="Ma J."/>
        </authorList>
    </citation>
    <scope>NUCLEOTIDE SEQUENCE [LARGE SCALE GENOMIC DNA]</scope>
    <source>
        <strain evidence="4">CCUG 52478</strain>
    </source>
</reference>
<dbReference type="Pfam" id="PF13581">
    <property type="entry name" value="HATPase_c_2"/>
    <property type="match status" value="1"/>
</dbReference>
<keyword evidence="3" id="KW-0547">Nucleotide-binding</keyword>
<name>A0ABW3VUG5_9ACTN</name>
<dbReference type="EMBL" id="JBHTLX010000005">
    <property type="protein sequence ID" value="MFD1246726.1"/>
    <property type="molecule type" value="Genomic_DNA"/>
</dbReference>
<dbReference type="PANTHER" id="PTHR35526:SF3">
    <property type="entry name" value="ANTI-SIGMA-F FACTOR RSBW"/>
    <property type="match status" value="1"/>
</dbReference>
<dbReference type="RefSeq" id="WP_367917795.1">
    <property type="nucleotide sequence ID" value="NZ_BAABAC010000005.1"/>
</dbReference>
<dbReference type="PANTHER" id="PTHR35526">
    <property type="entry name" value="ANTI-SIGMA-F FACTOR RSBW-RELATED"/>
    <property type="match status" value="1"/>
</dbReference>
<comment type="caution">
    <text evidence="3">The sequence shown here is derived from an EMBL/GenBank/DDBJ whole genome shotgun (WGS) entry which is preliminary data.</text>
</comment>
<evidence type="ECO:0000313" key="4">
    <source>
        <dbReference type="Proteomes" id="UP001597229"/>
    </source>
</evidence>
<dbReference type="InterPro" id="IPR003594">
    <property type="entry name" value="HATPase_dom"/>
</dbReference>
<keyword evidence="1" id="KW-0723">Serine/threonine-protein kinase</keyword>
<organism evidence="3 4">
    <name type="scientific">Nocardioides ginsengisoli</name>
    <dbReference type="NCBI Taxonomy" id="363868"/>
    <lineage>
        <taxon>Bacteria</taxon>
        <taxon>Bacillati</taxon>
        <taxon>Actinomycetota</taxon>
        <taxon>Actinomycetes</taxon>
        <taxon>Propionibacteriales</taxon>
        <taxon>Nocardioidaceae</taxon>
        <taxon>Nocardioides</taxon>
    </lineage>
</organism>
<feature type="domain" description="Histidine kinase/HSP90-like ATPase" evidence="2">
    <location>
        <begin position="11"/>
        <end position="124"/>
    </location>
</feature>
<keyword evidence="4" id="KW-1185">Reference proteome</keyword>
<dbReference type="Proteomes" id="UP001597229">
    <property type="component" value="Unassembled WGS sequence"/>
</dbReference>
<protein>
    <submittedName>
        <fullName evidence="3">ATP-binding protein</fullName>
    </submittedName>
</protein>